<evidence type="ECO:0000313" key="2">
    <source>
        <dbReference type="EMBL" id="BAI97982.1"/>
    </source>
</evidence>
<dbReference type="HOGENOM" id="CLU_2976939_0_0_5"/>
<keyword evidence="3" id="KW-1185">Reference proteome</keyword>
<name>D4Z5V0_SPHIU</name>
<feature type="region of interest" description="Disordered" evidence="1">
    <location>
        <begin position="27"/>
        <end position="58"/>
    </location>
</feature>
<reference evidence="2 3" key="1">
    <citation type="journal article" date="2010" name="J. Bacteriol.">
        <title>Complete genome sequence of the representative gamma-hexachlorocyclohexane-degrading bacterium Sphingobium japonicum UT26.</title>
        <authorList>
            <person name="Nagata Y."/>
            <person name="Ohtsubo Y."/>
            <person name="Endo R."/>
            <person name="Ichikawa N."/>
            <person name="Ankai A."/>
            <person name="Oguchi A."/>
            <person name="Fukui S."/>
            <person name="Fujita N."/>
            <person name="Tsuda M."/>
        </authorList>
    </citation>
    <scope>NUCLEOTIDE SEQUENCE [LARGE SCALE GENOMIC DNA]</scope>
    <source>
        <strain evidence="3">DSM 16413 / CCM 7287 / MTCC 6362 / UT26 / NBRC 101211 / UT26S</strain>
    </source>
</reference>
<organism evidence="2 3">
    <name type="scientific">Sphingobium indicum (strain DSM 16413 / CCM 7287 / MTCC 6362 / UT26 / NBRC 101211 / UT26S)</name>
    <name type="common">Sphingobium japonicum</name>
    <dbReference type="NCBI Taxonomy" id="452662"/>
    <lineage>
        <taxon>Bacteria</taxon>
        <taxon>Pseudomonadati</taxon>
        <taxon>Pseudomonadota</taxon>
        <taxon>Alphaproteobacteria</taxon>
        <taxon>Sphingomonadales</taxon>
        <taxon>Sphingomonadaceae</taxon>
        <taxon>Sphingobium</taxon>
    </lineage>
</organism>
<proteinExistence type="predicted"/>
<dbReference type="AlphaFoldDB" id="D4Z5V0"/>
<accession>D4Z5V0</accession>
<protein>
    <submittedName>
        <fullName evidence="2">Uncharacterized protein</fullName>
    </submittedName>
</protein>
<dbReference type="KEGG" id="sjp:SJA_C1-31480"/>
<sequence length="58" mass="6669">MPRWIKAAEAVQSTILETHASLRRNITGGDDQLPRFFPRRTKSGNPQRGVQYCGRRWG</sequence>
<evidence type="ECO:0000313" key="3">
    <source>
        <dbReference type="Proteomes" id="UP000007753"/>
    </source>
</evidence>
<evidence type="ECO:0000256" key="1">
    <source>
        <dbReference type="SAM" id="MobiDB-lite"/>
    </source>
</evidence>
<gene>
    <name evidence="2" type="ordered locus">SJA_C1-31480</name>
</gene>
<dbReference type="EMBL" id="AP010803">
    <property type="protein sequence ID" value="BAI97982.1"/>
    <property type="molecule type" value="Genomic_DNA"/>
</dbReference>
<dbReference type="Proteomes" id="UP000007753">
    <property type="component" value="Chromosome 1"/>
</dbReference>